<dbReference type="OrthoDB" id="65590at2759"/>
<feature type="region of interest" description="Disordered" evidence="1">
    <location>
        <begin position="1"/>
        <end position="48"/>
    </location>
</feature>
<dbReference type="PANTHER" id="PTHR37816">
    <property type="entry name" value="YALI0E33011P"/>
    <property type="match status" value="1"/>
</dbReference>
<proteinExistence type="predicted"/>
<dbReference type="EMBL" id="CAJNDS010002084">
    <property type="protein sequence ID" value="CAE7315951.1"/>
    <property type="molecule type" value="Genomic_DNA"/>
</dbReference>
<feature type="compositionally biased region" description="Basic residues" evidence="1">
    <location>
        <begin position="1"/>
        <end position="15"/>
    </location>
</feature>
<dbReference type="Gene3D" id="3.40.50.300">
    <property type="entry name" value="P-loop containing nucleotide triphosphate hydrolases"/>
    <property type="match status" value="1"/>
</dbReference>
<dbReference type="InterPro" id="IPR052922">
    <property type="entry name" value="Cytidylate_Kinase-2"/>
</dbReference>
<gene>
    <name evidence="2" type="primary">ubiB</name>
    <name evidence="2" type="ORF">SNAT2548_LOCUS16576</name>
</gene>
<evidence type="ECO:0000313" key="3">
    <source>
        <dbReference type="Proteomes" id="UP000604046"/>
    </source>
</evidence>
<protein>
    <submittedName>
        <fullName evidence="2">UbiB protein</fullName>
    </submittedName>
</protein>
<reference evidence="2" key="1">
    <citation type="submission" date="2021-02" db="EMBL/GenBank/DDBJ databases">
        <authorList>
            <person name="Dougan E. K."/>
            <person name="Rhodes N."/>
            <person name="Thang M."/>
            <person name="Chan C."/>
        </authorList>
    </citation>
    <scope>NUCLEOTIDE SEQUENCE</scope>
</reference>
<accession>A0A812NGL5</accession>
<dbReference type="InterPro" id="IPR027417">
    <property type="entry name" value="P-loop_NTPase"/>
</dbReference>
<keyword evidence="3" id="KW-1185">Reference proteome</keyword>
<dbReference type="AlphaFoldDB" id="A0A812NGL5"/>
<dbReference type="SUPFAM" id="SSF52540">
    <property type="entry name" value="P-loop containing nucleoside triphosphate hydrolases"/>
    <property type="match status" value="1"/>
</dbReference>
<name>A0A812NGL5_9DINO</name>
<comment type="caution">
    <text evidence="2">The sequence shown here is derived from an EMBL/GenBank/DDBJ whole genome shotgun (WGS) entry which is preliminary data.</text>
</comment>
<evidence type="ECO:0000256" key="1">
    <source>
        <dbReference type="SAM" id="MobiDB-lite"/>
    </source>
</evidence>
<evidence type="ECO:0000313" key="2">
    <source>
        <dbReference type="EMBL" id="CAE7315951.1"/>
    </source>
</evidence>
<organism evidence="2 3">
    <name type="scientific">Symbiodinium natans</name>
    <dbReference type="NCBI Taxonomy" id="878477"/>
    <lineage>
        <taxon>Eukaryota</taxon>
        <taxon>Sar</taxon>
        <taxon>Alveolata</taxon>
        <taxon>Dinophyceae</taxon>
        <taxon>Suessiales</taxon>
        <taxon>Symbiodiniaceae</taxon>
        <taxon>Symbiodinium</taxon>
    </lineage>
</organism>
<sequence>MAKGKGGRGRAKAKAKAKDKEANGSADEAEAPEGSTPTDADGDAADGEEAPQRRFEVIDYPHLGLKLQLKKVYSEANLRQRCNGDKAAATALARKQRISVVGCSCSGKSTLATMLAKIKGVRYIDMDRLAWLPGWQLRDREDFDEILSKELEEAKACGGFTVDGNYGLKTTKRLVWEDIEVVVWLDLDFFIVLGRAFWRTAYRTICRVECCNGNYEHPGLLLTKDSVIYYVLTRHHLMAERVLRLRQDYPQQLLVRLRCPKDVDLLWHLVEQEVVNPKTDLHEGQGPPPAMRGWSHLGEAGYLYSASMTRPDGIHCLGFCNKGS</sequence>
<dbReference type="Proteomes" id="UP000604046">
    <property type="component" value="Unassembled WGS sequence"/>
</dbReference>
<dbReference type="PANTHER" id="PTHR37816:SF1">
    <property type="entry name" value="TOXIN"/>
    <property type="match status" value="1"/>
</dbReference>